<protein>
    <recommendedName>
        <fullName evidence="4">Tektin</fullName>
    </recommendedName>
</protein>
<reference evidence="6" key="2">
    <citation type="journal article" date="2023" name="BMC Genomics">
        <title>Pest status, molecular evolution, and epigenetic factors derived from the genome assembly of Frankliniella fusca, a thysanopteran phytovirus vector.</title>
        <authorList>
            <person name="Catto M.A."/>
            <person name="Labadie P.E."/>
            <person name="Jacobson A.L."/>
            <person name="Kennedy G.G."/>
            <person name="Srinivasan R."/>
            <person name="Hunt B.G."/>
        </authorList>
    </citation>
    <scope>NUCLEOTIDE SEQUENCE</scope>
    <source>
        <strain evidence="6">PL_HMW_Pooled</strain>
    </source>
</reference>
<evidence type="ECO:0000256" key="1">
    <source>
        <dbReference type="ARBA" id="ARBA00007209"/>
    </source>
</evidence>
<keyword evidence="4" id="KW-0966">Cell projection</keyword>
<dbReference type="EMBL" id="JAHWGI010001300">
    <property type="protein sequence ID" value="KAK3927744.1"/>
    <property type="molecule type" value="Genomic_DNA"/>
</dbReference>
<proteinExistence type="inferred from homology"/>
<dbReference type="PANTHER" id="PTHR19960:SF12">
    <property type="entry name" value="TEKTIN-4"/>
    <property type="match status" value="1"/>
</dbReference>
<dbReference type="AlphaFoldDB" id="A0AAE1HUK5"/>
<keyword evidence="4" id="KW-0969">Cilium</keyword>
<evidence type="ECO:0000313" key="6">
    <source>
        <dbReference type="EMBL" id="KAK3927744.1"/>
    </source>
</evidence>
<sequence>MSPEISVEEASEERKRWESAEMGPVGPANDVVLSKMAAPEDAPVPAPPPPFVTELGPVGPWAFGRTEWNPASGLTGVRPVVDRHSVTRFSPGDWLRHNEELTATATAARQRGDAAAWSAREVRRRTTAELDALHRDSSDRLQERAQHVWRWRAELERAAEVMWDEIQLLQQTPPRLHRVLAALAKAAAVASECIAVRCKRPDTDLIRDPAHDQLVKEAALIREVRNMTERCLKQAVEQVRADRAALVALQADWSCKKDCYRVDTLARAITALREPLVGVFQAGAAAVPERQVTPGDWELSTRRNIAAAEAERQRSIAFRTLLQPMLDGAVRDVRAQAARVDDALARNVALVARAVEHFDEQYRLTVRKEADTETLIESLRVAIRNTDPNLKTAQSRLHTRQQRVASENCRDPPQAGLLEEVSRVTTAATALDGQLRNSTNALHEIREERARLEACLVLKKKHLHLDRDRVLKLREHFPTAACLSGLN</sequence>
<comment type="caution">
    <text evidence="6">The sequence shown here is derived from an EMBL/GenBank/DDBJ whole genome shotgun (WGS) entry which is preliminary data.</text>
</comment>
<gene>
    <name evidence="6" type="ORF">KUF71_016029</name>
</gene>
<dbReference type="InterPro" id="IPR048256">
    <property type="entry name" value="Tektin-like"/>
</dbReference>
<feature type="compositionally biased region" description="Acidic residues" evidence="5">
    <location>
        <begin position="1"/>
        <end position="11"/>
    </location>
</feature>
<dbReference type="GO" id="GO:0005634">
    <property type="term" value="C:nucleus"/>
    <property type="evidence" value="ECO:0007669"/>
    <property type="project" value="TreeGrafter"/>
</dbReference>
<keyword evidence="4" id="KW-0282">Flagellum</keyword>
<feature type="region of interest" description="Disordered" evidence="5">
    <location>
        <begin position="1"/>
        <end position="31"/>
    </location>
</feature>
<reference evidence="6" key="1">
    <citation type="submission" date="2021-07" db="EMBL/GenBank/DDBJ databases">
        <authorList>
            <person name="Catto M.A."/>
            <person name="Jacobson A."/>
            <person name="Kennedy G."/>
            <person name="Labadie P."/>
            <person name="Hunt B.G."/>
            <person name="Srinivasan R."/>
        </authorList>
    </citation>
    <scope>NUCLEOTIDE SEQUENCE</scope>
    <source>
        <strain evidence="6">PL_HMW_Pooled</strain>
        <tissue evidence="6">Head</tissue>
    </source>
</reference>
<dbReference type="InterPro" id="IPR000435">
    <property type="entry name" value="Tektins"/>
</dbReference>
<dbReference type="GO" id="GO:0060271">
    <property type="term" value="P:cilium assembly"/>
    <property type="evidence" value="ECO:0007669"/>
    <property type="project" value="UniProtKB-UniRule"/>
</dbReference>
<dbReference type="GO" id="GO:0060294">
    <property type="term" value="P:cilium movement involved in cell motility"/>
    <property type="evidence" value="ECO:0007669"/>
    <property type="project" value="UniProtKB-UniRule"/>
</dbReference>
<comment type="similarity">
    <text evidence="1 4">Belongs to the tektin family.</text>
</comment>
<organism evidence="6 7">
    <name type="scientific">Frankliniella fusca</name>
    <dbReference type="NCBI Taxonomy" id="407009"/>
    <lineage>
        <taxon>Eukaryota</taxon>
        <taxon>Metazoa</taxon>
        <taxon>Ecdysozoa</taxon>
        <taxon>Arthropoda</taxon>
        <taxon>Hexapoda</taxon>
        <taxon>Insecta</taxon>
        <taxon>Pterygota</taxon>
        <taxon>Neoptera</taxon>
        <taxon>Paraneoptera</taxon>
        <taxon>Thysanoptera</taxon>
        <taxon>Terebrantia</taxon>
        <taxon>Thripoidea</taxon>
        <taxon>Thripidae</taxon>
        <taxon>Frankliniella</taxon>
    </lineage>
</organism>
<evidence type="ECO:0000256" key="2">
    <source>
        <dbReference type="ARBA" id="ARBA00022490"/>
    </source>
</evidence>
<evidence type="ECO:0000313" key="7">
    <source>
        <dbReference type="Proteomes" id="UP001219518"/>
    </source>
</evidence>
<name>A0AAE1HUK5_9NEOP</name>
<evidence type="ECO:0000256" key="5">
    <source>
        <dbReference type="SAM" id="MobiDB-lite"/>
    </source>
</evidence>
<accession>A0AAE1HUK5</accession>
<comment type="subcellular location">
    <subcellularLocation>
        <location evidence="4">Cytoplasm</location>
        <location evidence="4">Cytoskeleton</location>
        <location evidence="4">Cilium axoneme</location>
    </subcellularLocation>
</comment>
<dbReference type="Proteomes" id="UP001219518">
    <property type="component" value="Unassembled WGS sequence"/>
</dbReference>
<keyword evidence="3" id="KW-0175">Coiled coil</keyword>
<dbReference type="GO" id="GO:0015630">
    <property type="term" value="C:microtubule cytoskeleton"/>
    <property type="evidence" value="ECO:0007669"/>
    <property type="project" value="UniProtKB-UniRule"/>
</dbReference>
<dbReference type="Pfam" id="PF03148">
    <property type="entry name" value="Tektin"/>
    <property type="match status" value="1"/>
</dbReference>
<evidence type="ECO:0000256" key="3">
    <source>
        <dbReference type="ARBA" id="ARBA00023054"/>
    </source>
</evidence>
<dbReference type="PANTHER" id="PTHR19960">
    <property type="entry name" value="TEKTIN"/>
    <property type="match status" value="1"/>
</dbReference>
<evidence type="ECO:0000256" key="4">
    <source>
        <dbReference type="RuleBase" id="RU367040"/>
    </source>
</evidence>
<keyword evidence="2" id="KW-0963">Cytoplasm</keyword>
<dbReference type="GO" id="GO:0005930">
    <property type="term" value="C:axoneme"/>
    <property type="evidence" value="ECO:0007669"/>
    <property type="project" value="UniProtKB-SubCell"/>
</dbReference>
<keyword evidence="7" id="KW-1185">Reference proteome</keyword>